<accession>A0A4P6EG64</accession>
<dbReference type="Proteomes" id="UP000293995">
    <property type="component" value="Chromosome"/>
</dbReference>
<evidence type="ECO:0000313" key="2">
    <source>
        <dbReference type="Proteomes" id="UP000293995"/>
    </source>
</evidence>
<dbReference type="KEGG" id="mprt:ET475_03440"/>
<proteinExistence type="predicted"/>
<evidence type="ECO:0008006" key="3">
    <source>
        <dbReference type="Google" id="ProtNLM"/>
    </source>
</evidence>
<gene>
    <name evidence="1" type="ORF">ET475_03440</name>
</gene>
<protein>
    <recommendedName>
        <fullName evidence="3">ESX-1 secretion-associated protein</fullName>
    </recommendedName>
</protein>
<dbReference type="AlphaFoldDB" id="A0A4P6EG64"/>
<dbReference type="RefSeq" id="WP_129386042.1">
    <property type="nucleotide sequence ID" value="NZ_CP035494.1"/>
</dbReference>
<sequence length="103" mass="11154">MTDIAASFDALSKDAEIWDAAGDTLSQAQSDLNGIGVYRGAFSFAALDIADQYAQLHQTVSDLLGDGATNTRAGAAALRAVRADFEKYEDITRCDLYDMWQPE</sequence>
<dbReference type="OrthoDB" id="5073094at2"/>
<evidence type="ECO:0000313" key="1">
    <source>
        <dbReference type="EMBL" id="QAY59137.1"/>
    </source>
</evidence>
<name>A0A4P6EG64_9MICO</name>
<dbReference type="EMBL" id="CP035494">
    <property type="protein sequence ID" value="QAY59137.1"/>
    <property type="molecule type" value="Genomic_DNA"/>
</dbReference>
<organism evidence="1 2">
    <name type="scientific">Microbacterium protaetiae</name>
    <dbReference type="NCBI Taxonomy" id="2509458"/>
    <lineage>
        <taxon>Bacteria</taxon>
        <taxon>Bacillati</taxon>
        <taxon>Actinomycetota</taxon>
        <taxon>Actinomycetes</taxon>
        <taxon>Micrococcales</taxon>
        <taxon>Microbacteriaceae</taxon>
        <taxon>Microbacterium</taxon>
    </lineage>
</organism>
<reference evidence="1 2" key="1">
    <citation type="submission" date="2019-01" db="EMBL/GenBank/DDBJ databases">
        <title>Genome sequencing of strain DFW100M-13.</title>
        <authorList>
            <person name="Heo J."/>
            <person name="Kim S.-J."/>
            <person name="Kim J.-S."/>
            <person name="Hong S.-B."/>
            <person name="Kwon S.-W."/>
        </authorList>
    </citation>
    <scope>NUCLEOTIDE SEQUENCE [LARGE SCALE GENOMIC DNA]</scope>
    <source>
        <strain evidence="1 2">DFW100M-13</strain>
    </source>
</reference>
<keyword evidence="2" id="KW-1185">Reference proteome</keyword>